<evidence type="ECO:0000259" key="2">
    <source>
        <dbReference type="Pfam" id="PF13439"/>
    </source>
</evidence>
<dbReference type="SUPFAM" id="SSF53756">
    <property type="entry name" value="UDP-Glycosyltransferase/glycogen phosphorylase"/>
    <property type="match status" value="1"/>
</dbReference>
<dbReference type="PANTHER" id="PTHR46401:SF2">
    <property type="entry name" value="GLYCOSYLTRANSFERASE WBBK-RELATED"/>
    <property type="match status" value="1"/>
</dbReference>
<dbReference type="Pfam" id="PF13439">
    <property type="entry name" value="Glyco_transf_4"/>
    <property type="match status" value="1"/>
</dbReference>
<keyword evidence="4" id="KW-1185">Reference proteome</keyword>
<evidence type="ECO:0000313" key="3">
    <source>
        <dbReference type="EMBL" id="MBA5762795.1"/>
    </source>
</evidence>
<sequence>MNLLYIFNFGESDVGPKKHASEVVRNTRHNIKYISNIQLDLTENCLAVVDPKSSSNVFVNIQLFQILCFWHIIKKRSDFDVVIVRQSVGFFVLNFLLKMFQFKVVTEANGLLYQDVIDRGRGKWTQRFIRTLERWNLLFSDVIVAVHDNIKQSLSSFYGEVVAKKIVVVENGVDLELPSFPHESSKLTIGYLGSFAHREGVDFLPQVSSSLAARNIDHEFLLVGGTSEEIECVRSTLSEQQKATFRFVGYVEYKRAKELLKSCHLFIHLRRPIQGVTDSQGCPLKTLDYLSVGRCVVATRIQSYTFLEQENLGVLVPFTEEDFGSHVADCIASRTQEDFSLFYNRGQVHLQNKTWKKQIAILDELCDDLLPENVKK</sequence>
<dbReference type="Gene3D" id="3.40.50.2000">
    <property type="entry name" value="Glycogen Phosphorylase B"/>
    <property type="match status" value="2"/>
</dbReference>
<feature type="domain" description="Glycosyltransferase subfamily 4-like N-terminal" evidence="2">
    <location>
        <begin position="60"/>
        <end position="176"/>
    </location>
</feature>
<gene>
    <name evidence="3" type="ORF">H2O73_10605</name>
</gene>
<name>A0A7W2FR81_9VIBR</name>
<dbReference type="Pfam" id="PF13692">
    <property type="entry name" value="Glyco_trans_1_4"/>
    <property type="match status" value="1"/>
</dbReference>
<dbReference type="PANTHER" id="PTHR46401">
    <property type="entry name" value="GLYCOSYLTRANSFERASE WBBK-RELATED"/>
    <property type="match status" value="1"/>
</dbReference>
<dbReference type="EMBL" id="JACFYF010000005">
    <property type="protein sequence ID" value="MBA5762795.1"/>
    <property type="molecule type" value="Genomic_DNA"/>
</dbReference>
<evidence type="ECO:0000313" key="4">
    <source>
        <dbReference type="Proteomes" id="UP000571701"/>
    </source>
</evidence>
<dbReference type="Proteomes" id="UP000571701">
    <property type="component" value="Unassembled WGS sequence"/>
</dbReference>
<proteinExistence type="predicted"/>
<dbReference type="AlphaFoldDB" id="A0A7W2FR81"/>
<dbReference type="InterPro" id="IPR028098">
    <property type="entry name" value="Glyco_trans_4-like_N"/>
</dbReference>
<dbReference type="RefSeq" id="WP_182108817.1">
    <property type="nucleotide sequence ID" value="NZ_JACFYF010000005.1"/>
</dbReference>
<dbReference type="GO" id="GO:0016757">
    <property type="term" value="F:glycosyltransferase activity"/>
    <property type="evidence" value="ECO:0007669"/>
    <property type="project" value="TreeGrafter"/>
</dbReference>
<dbReference type="GO" id="GO:0009103">
    <property type="term" value="P:lipopolysaccharide biosynthetic process"/>
    <property type="evidence" value="ECO:0007669"/>
    <property type="project" value="TreeGrafter"/>
</dbReference>
<accession>A0A7W2FR81</accession>
<comment type="caution">
    <text evidence="3">The sequence shown here is derived from an EMBL/GenBank/DDBJ whole genome shotgun (WGS) entry which is preliminary data.</text>
</comment>
<protein>
    <submittedName>
        <fullName evidence="3">Glycosyltransferase</fullName>
    </submittedName>
</protein>
<keyword evidence="1 3" id="KW-0808">Transferase</keyword>
<organism evidence="3 4">
    <name type="scientific">Vibrio marinisediminis</name>
    <dbReference type="NCBI Taxonomy" id="2758441"/>
    <lineage>
        <taxon>Bacteria</taxon>
        <taxon>Pseudomonadati</taxon>
        <taxon>Pseudomonadota</taxon>
        <taxon>Gammaproteobacteria</taxon>
        <taxon>Vibrionales</taxon>
        <taxon>Vibrionaceae</taxon>
        <taxon>Vibrio</taxon>
    </lineage>
</organism>
<evidence type="ECO:0000256" key="1">
    <source>
        <dbReference type="ARBA" id="ARBA00022679"/>
    </source>
</evidence>
<reference evidence="3 4" key="1">
    <citation type="submission" date="2020-07" db="EMBL/GenBank/DDBJ databases">
        <title>Vibrio marinisediminis sp. nov., isolated from marine sediment.</title>
        <authorList>
            <person name="Ji X."/>
        </authorList>
    </citation>
    <scope>NUCLEOTIDE SEQUENCE [LARGE SCALE GENOMIC DNA]</scope>
    <source>
        <strain evidence="3 4">404</strain>
    </source>
</reference>